<dbReference type="Gramene" id="PUZ62209">
    <property type="protein sequence ID" value="PUZ62209"/>
    <property type="gene ID" value="GQ55_4G338200"/>
</dbReference>
<name>A0A2T7E2Y8_9POAL</name>
<protein>
    <submittedName>
        <fullName evidence="1">Uncharacterized protein</fullName>
    </submittedName>
</protein>
<evidence type="ECO:0000313" key="1">
    <source>
        <dbReference type="EMBL" id="PUZ62209.1"/>
    </source>
</evidence>
<accession>A0A2T7E2Y8</accession>
<keyword evidence="2" id="KW-1185">Reference proteome</keyword>
<dbReference type="AlphaFoldDB" id="A0A2T7E2Y8"/>
<reference evidence="1 2" key="1">
    <citation type="submission" date="2018-04" db="EMBL/GenBank/DDBJ databases">
        <title>WGS assembly of Panicum hallii var. hallii HAL2.</title>
        <authorList>
            <person name="Lovell J."/>
            <person name="Jenkins J."/>
            <person name="Lowry D."/>
            <person name="Mamidi S."/>
            <person name="Sreedasyam A."/>
            <person name="Weng X."/>
            <person name="Barry K."/>
            <person name="Bonette J."/>
            <person name="Campitelli B."/>
            <person name="Daum C."/>
            <person name="Gordon S."/>
            <person name="Gould B."/>
            <person name="Lipzen A."/>
            <person name="MacQueen A."/>
            <person name="Palacio-Mejia J."/>
            <person name="Plott C."/>
            <person name="Shakirov E."/>
            <person name="Shu S."/>
            <person name="Yoshinaga Y."/>
            <person name="Zane M."/>
            <person name="Rokhsar D."/>
            <person name="Grimwood J."/>
            <person name="Schmutz J."/>
            <person name="Juenger T."/>
        </authorList>
    </citation>
    <scope>NUCLEOTIDE SEQUENCE [LARGE SCALE GENOMIC DNA]</scope>
    <source>
        <strain evidence="2">cv. HAL2</strain>
    </source>
</reference>
<organism evidence="1 2">
    <name type="scientific">Panicum hallii var. hallii</name>
    <dbReference type="NCBI Taxonomy" id="1504633"/>
    <lineage>
        <taxon>Eukaryota</taxon>
        <taxon>Viridiplantae</taxon>
        <taxon>Streptophyta</taxon>
        <taxon>Embryophyta</taxon>
        <taxon>Tracheophyta</taxon>
        <taxon>Spermatophyta</taxon>
        <taxon>Magnoliopsida</taxon>
        <taxon>Liliopsida</taxon>
        <taxon>Poales</taxon>
        <taxon>Poaceae</taxon>
        <taxon>PACMAD clade</taxon>
        <taxon>Panicoideae</taxon>
        <taxon>Panicodae</taxon>
        <taxon>Paniceae</taxon>
        <taxon>Panicinae</taxon>
        <taxon>Panicum</taxon>
        <taxon>Panicum sect. Panicum</taxon>
    </lineage>
</organism>
<gene>
    <name evidence="1" type="ORF">GQ55_4G338200</name>
</gene>
<sequence length="152" mass="17666">MIFYLFLQSSGAIPFLLLPQSTERSSCLCRRQRRSHLWEAKERQRAPLRLPLHPRCHIWRQCLSRSSGWDRVLQCSLQGRALWYCFSKFLQPNYQCFSWSPFTLSAPTALPICSSCLPFVFPPRPAALTICCTHIDKFLSSSFPVKDPLDRN</sequence>
<proteinExistence type="predicted"/>
<dbReference type="OrthoDB" id="10582866at2759"/>
<dbReference type="EMBL" id="CM009752">
    <property type="protein sequence ID" value="PUZ62209.1"/>
    <property type="molecule type" value="Genomic_DNA"/>
</dbReference>
<dbReference type="Proteomes" id="UP000244336">
    <property type="component" value="Chromosome 4"/>
</dbReference>
<evidence type="ECO:0000313" key="2">
    <source>
        <dbReference type="Proteomes" id="UP000244336"/>
    </source>
</evidence>